<dbReference type="InterPro" id="IPR046450">
    <property type="entry name" value="PA_dom_sf"/>
</dbReference>
<comment type="similarity">
    <text evidence="3 12">Belongs to the peptidase S8 family.</text>
</comment>
<dbReference type="GO" id="GO:0048731">
    <property type="term" value="P:system development"/>
    <property type="evidence" value="ECO:0007669"/>
    <property type="project" value="UniProtKB-ARBA"/>
</dbReference>
<dbReference type="InterPro" id="IPR023828">
    <property type="entry name" value="Peptidase_S8_Ser-AS"/>
</dbReference>
<dbReference type="InterPro" id="IPR003137">
    <property type="entry name" value="PA_domain"/>
</dbReference>
<dbReference type="Pfam" id="PF02225">
    <property type="entry name" value="PA"/>
    <property type="match status" value="1"/>
</dbReference>
<evidence type="ECO:0000259" key="16">
    <source>
        <dbReference type="Pfam" id="PF02225"/>
    </source>
</evidence>
<keyword evidence="20" id="KW-1185">Reference proteome</keyword>
<feature type="compositionally biased region" description="Low complexity" evidence="13">
    <location>
        <begin position="221"/>
        <end position="230"/>
    </location>
</feature>
<keyword evidence="9 12" id="KW-0720">Serine protease</keyword>
<gene>
    <name evidence="19" type="primary">PanSBT15</name>
    <name evidence="19" type="ORF">PanWU01x14_196550</name>
</gene>
<feature type="signal peptide" evidence="14">
    <location>
        <begin position="1"/>
        <end position="22"/>
    </location>
</feature>
<dbReference type="GO" id="GO:0004252">
    <property type="term" value="F:serine-type endopeptidase activity"/>
    <property type="evidence" value="ECO:0007669"/>
    <property type="project" value="UniProtKB-UniRule"/>
</dbReference>
<sequence length="771" mass="83208">MKFFHFIILFIMLMSITTLSQCHVDNDHNLKHAPKKRTYIIHMDESNKPTVFNDHLNWYESSLKSVSDSANMLYTYTDVIHGFSTRLSPKEAEQLKKQLGVVSVVPEIRYELHTTGTPEFLGLGNTKAFLSGSDKLSNLVIGVLDTGAWPESQSYHDEGLGPIPSSWKGKCEVGPSFNSSSCNKKLVGARFFYRGYEERTGRRLDKNSDSKSPRDEGGHGTHTSTTAAGSPVSGANLFGYASGTASGMAPTARVAAYKVCWNGGCYGSDVIAAVDKAIQDGVHVLSMSFGGVAREYYADSVAIAAFAATARGIVVSASAGNGGPWSQSLSNVAPWFITVGASTIDRDFPGYVRVGNGKLFEGISSLYPGKPLQGEWILIVDGYNASEKTEDGAYCLPGSLVPEKVAGKIVICNRGRNTRAQKSLVVEDSGGAAMIFVNDRRSYKEELVTDADFVPTIALSLKKGDAIRSYLNSVANPIATIVVEGTKLAVQPSPVVATFSSRGPNSVTPEVLKPDVLAPGVNILAAWTGKVGPTGLYRDTRQVSFNIISGTSMSCPHVTGLAALIKSVHPEWSPAAIKSALMTTAYWTYKNGETIQDAVTGNPATPFEYGAGHVDPVAALDPGLVYDLTLQDYIWFLCVSDYTTEQIKTVTNRNVNCKYAKRKYSLQNFNYPSFAVPFEYSTDNASITVKYTRILTNVGAPATYKVVVSQVESAKISVNPESLTFVEANQKLAYTVTFAAGSKPSSTSQFARLEWSDGKHIVGSPIAFTWS</sequence>
<dbReference type="Pfam" id="PF17766">
    <property type="entry name" value="fn3_6"/>
    <property type="match status" value="1"/>
</dbReference>
<dbReference type="FunFam" id="3.40.50.200:FF:000006">
    <property type="entry name" value="Subtilisin-like protease SBT1.5"/>
    <property type="match status" value="1"/>
</dbReference>
<dbReference type="PRINTS" id="PR00723">
    <property type="entry name" value="SUBTILISIN"/>
</dbReference>
<dbReference type="InterPro" id="IPR000209">
    <property type="entry name" value="Peptidase_S8/S53_dom"/>
</dbReference>
<keyword evidence="4" id="KW-0052">Apoplast</keyword>
<dbReference type="Proteomes" id="UP000237105">
    <property type="component" value="Unassembled WGS sequence"/>
</dbReference>
<dbReference type="GO" id="GO:0009610">
    <property type="term" value="P:response to symbiotic fungus"/>
    <property type="evidence" value="ECO:0007669"/>
    <property type="project" value="UniProtKB-ARBA"/>
</dbReference>
<feature type="compositionally biased region" description="Basic and acidic residues" evidence="13">
    <location>
        <begin position="202"/>
        <end position="219"/>
    </location>
</feature>
<dbReference type="GO" id="GO:0048046">
    <property type="term" value="C:apoplast"/>
    <property type="evidence" value="ECO:0007669"/>
    <property type="project" value="UniProtKB-SubCell"/>
</dbReference>
<dbReference type="OrthoDB" id="10256524at2759"/>
<dbReference type="PANTHER" id="PTHR10795">
    <property type="entry name" value="PROPROTEIN CONVERTASE SUBTILISIN/KEXIN"/>
    <property type="match status" value="1"/>
</dbReference>
<dbReference type="InterPro" id="IPR015500">
    <property type="entry name" value="Peptidase_S8_subtilisin-rel"/>
</dbReference>
<dbReference type="FunFam" id="3.30.70.80:FF:000003">
    <property type="entry name" value="Subtilisin-like protease SBT1.9"/>
    <property type="match status" value="1"/>
</dbReference>
<dbReference type="InterPro" id="IPR037045">
    <property type="entry name" value="S8pro/Inhibitor_I9_sf"/>
</dbReference>
<evidence type="ECO:0000256" key="4">
    <source>
        <dbReference type="ARBA" id="ARBA00022523"/>
    </source>
</evidence>
<evidence type="ECO:0000256" key="5">
    <source>
        <dbReference type="ARBA" id="ARBA00022525"/>
    </source>
</evidence>
<dbReference type="InterPro" id="IPR036852">
    <property type="entry name" value="Peptidase_S8/S53_dom_sf"/>
</dbReference>
<dbReference type="CDD" id="cd04852">
    <property type="entry name" value="Peptidases_S8_3"/>
    <property type="match status" value="1"/>
</dbReference>
<dbReference type="PROSITE" id="PS51892">
    <property type="entry name" value="SUBTILASE"/>
    <property type="match status" value="1"/>
</dbReference>
<feature type="active site" description="Charge relay system" evidence="11 12">
    <location>
        <position position="145"/>
    </location>
</feature>
<dbReference type="Gene3D" id="2.60.40.2310">
    <property type="match status" value="1"/>
</dbReference>
<dbReference type="InterPro" id="IPR010259">
    <property type="entry name" value="S8pro/Inhibitor_I9"/>
</dbReference>
<evidence type="ECO:0000259" key="15">
    <source>
        <dbReference type="Pfam" id="PF00082"/>
    </source>
</evidence>
<dbReference type="Gene3D" id="3.40.50.200">
    <property type="entry name" value="Peptidase S8/S53 domain"/>
    <property type="match status" value="1"/>
</dbReference>
<reference evidence="20" key="1">
    <citation type="submission" date="2016-06" db="EMBL/GenBank/DDBJ databases">
        <title>Parallel loss of symbiosis genes in relatives of nitrogen-fixing non-legume Parasponia.</title>
        <authorList>
            <person name="Van Velzen R."/>
            <person name="Holmer R."/>
            <person name="Bu F."/>
            <person name="Rutten L."/>
            <person name="Van Zeijl A."/>
            <person name="Liu W."/>
            <person name="Santuari L."/>
            <person name="Cao Q."/>
            <person name="Sharma T."/>
            <person name="Shen D."/>
            <person name="Roswanjaya Y."/>
            <person name="Wardhani T."/>
            <person name="Kalhor M.S."/>
            <person name="Jansen J."/>
            <person name="Van den Hoogen J."/>
            <person name="Gungor B."/>
            <person name="Hartog M."/>
            <person name="Hontelez J."/>
            <person name="Verver J."/>
            <person name="Yang W.-C."/>
            <person name="Schijlen E."/>
            <person name="Repin R."/>
            <person name="Schilthuizen M."/>
            <person name="Schranz E."/>
            <person name="Heidstra R."/>
            <person name="Miyata K."/>
            <person name="Fedorova E."/>
            <person name="Kohlen W."/>
            <person name="Bisseling T."/>
            <person name="Smit S."/>
            <person name="Geurts R."/>
        </authorList>
    </citation>
    <scope>NUCLEOTIDE SEQUENCE [LARGE SCALE GENOMIC DNA]</scope>
    <source>
        <strain evidence="20">cv. WU1-14</strain>
    </source>
</reference>
<dbReference type="Pfam" id="PF05922">
    <property type="entry name" value="Inhibitor_I9"/>
    <property type="match status" value="1"/>
</dbReference>
<feature type="region of interest" description="Disordered" evidence="13">
    <location>
        <begin position="202"/>
        <end position="230"/>
    </location>
</feature>
<dbReference type="PROSITE" id="PS00138">
    <property type="entry name" value="SUBTILASE_SER"/>
    <property type="match status" value="1"/>
</dbReference>
<evidence type="ECO:0000256" key="7">
    <source>
        <dbReference type="ARBA" id="ARBA00022729"/>
    </source>
</evidence>
<dbReference type="CDD" id="cd02120">
    <property type="entry name" value="PA_subtilisin_like"/>
    <property type="match status" value="1"/>
</dbReference>
<feature type="domain" description="Subtilisin-like protease fibronectin type-III" evidence="18">
    <location>
        <begin position="668"/>
        <end position="767"/>
    </location>
</feature>
<dbReference type="InterPro" id="IPR041469">
    <property type="entry name" value="Subtilisin-like_FN3"/>
</dbReference>
<dbReference type="GO" id="GO:0009609">
    <property type="term" value="P:response to symbiotic bacterium"/>
    <property type="evidence" value="ECO:0007669"/>
    <property type="project" value="UniProtKB-ARBA"/>
</dbReference>
<keyword evidence="8 12" id="KW-0378">Hydrolase</keyword>
<dbReference type="InterPro" id="IPR045051">
    <property type="entry name" value="SBT"/>
</dbReference>
<feature type="active site" description="Charge relay system" evidence="11 12">
    <location>
        <position position="552"/>
    </location>
</feature>
<keyword evidence="6 12" id="KW-0645">Protease</keyword>
<dbReference type="AlphaFoldDB" id="A0A2P5BZT6"/>
<dbReference type="Gene3D" id="3.50.30.30">
    <property type="match status" value="1"/>
</dbReference>
<evidence type="ECO:0000256" key="6">
    <source>
        <dbReference type="ARBA" id="ARBA00022670"/>
    </source>
</evidence>
<organism evidence="19 20">
    <name type="scientific">Parasponia andersonii</name>
    <name type="common">Sponia andersonii</name>
    <dbReference type="NCBI Taxonomy" id="3476"/>
    <lineage>
        <taxon>Eukaryota</taxon>
        <taxon>Viridiplantae</taxon>
        <taxon>Streptophyta</taxon>
        <taxon>Embryophyta</taxon>
        <taxon>Tracheophyta</taxon>
        <taxon>Spermatophyta</taxon>
        <taxon>Magnoliopsida</taxon>
        <taxon>eudicotyledons</taxon>
        <taxon>Gunneridae</taxon>
        <taxon>Pentapetalae</taxon>
        <taxon>rosids</taxon>
        <taxon>fabids</taxon>
        <taxon>Rosales</taxon>
        <taxon>Cannabaceae</taxon>
        <taxon>Parasponia</taxon>
    </lineage>
</organism>
<feature type="active site" description="Charge relay system" evidence="11 12">
    <location>
        <position position="219"/>
    </location>
</feature>
<evidence type="ECO:0000256" key="3">
    <source>
        <dbReference type="ARBA" id="ARBA00011073"/>
    </source>
</evidence>
<evidence type="ECO:0000256" key="2">
    <source>
        <dbReference type="ARBA" id="ARBA00004271"/>
    </source>
</evidence>
<keyword evidence="5" id="KW-0964">Secreted</keyword>
<evidence type="ECO:0000256" key="11">
    <source>
        <dbReference type="PIRSR" id="PIRSR615500-1"/>
    </source>
</evidence>
<evidence type="ECO:0000256" key="8">
    <source>
        <dbReference type="ARBA" id="ARBA00022801"/>
    </source>
</evidence>
<evidence type="ECO:0000256" key="13">
    <source>
        <dbReference type="SAM" id="MobiDB-lite"/>
    </source>
</evidence>
<dbReference type="GO" id="GO:0006508">
    <property type="term" value="P:proteolysis"/>
    <property type="evidence" value="ECO:0007669"/>
    <property type="project" value="UniProtKB-KW"/>
</dbReference>
<dbReference type="InterPro" id="IPR034197">
    <property type="entry name" value="Peptidases_S8_3"/>
</dbReference>
<evidence type="ECO:0000313" key="19">
    <source>
        <dbReference type="EMBL" id="PON54265.1"/>
    </source>
</evidence>
<comment type="subcellular location">
    <subcellularLocation>
        <location evidence="2">Secreted</location>
        <location evidence="2">Extracellular space</location>
        <location evidence="2">Apoplast</location>
    </subcellularLocation>
</comment>
<keyword evidence="10" id="KW-0325">Glycoprotein</keyword>
<evidence type="ECO:0000256" key="10">
    <source>
        <dbReference type="ARBA" id="ARBA00023180"/>
    </source>
</evidence>
<dbReference type="SUPFAM" id="SSF52743">
    <property type="entry name" value="Subtilisin-like"/>
    <property type="match status" value="1"/>
</dbReference>
<evidence type="ECO:0000256" key="14">
    <source>
        <dbReference type="SAM" id="SignalP"/>
    </source>
</evidence>
<feature type="domain" description="Peptidase S8/S53" evidence="15">
    <location>
        <begin position="138"/>
        <end position="612"/>
    </location>
</feature>
<feature type="chain" id="PRO_5015187271" evidence="14">
    <location>
        <begin position="23"/>
        <end position="771"/>
    </location>
</feature>
<evidence type="ECO:0000256" key="1">
    <source>
        <dbReference type="ARBA" id="ARBA00002076"/>
    </source>
</evidence>
<keyword evidence="7 14" id="KW-0732">Signal</keyword>
<dbReference type="EMBL" id="JXTB01000197">
    <property type="protein sequence ID" value="PON54265.1"/>
    <property type="molecule type" value="Genomic_DNA"/>
</dbReference>
<feature type="domain" description="PA" evidence="16">
    <location>
        <begin position="393"/>
        <end position="467"/>
    </location>
</feature>
<evidence type="ECO:0000313" key="20">
    <source>
        <dbReference type="Proteomes" id="UP000237105"/>
    </source>
</evidence>
<dbReference type="Pfam" id="PF00082">
    <property type="entry name" value="Peptidase_S8"/>
    <property type="match status" value="1"/>
</dbReference>
<name>A0A2P5BZT6_PARAD</name>
<accession>A0A2P5BZT6</accession>
<dbReference type="FunFam" id="3.50.30.30:FF:000005">
    <property type="entry name" value="subtilisin-like protease SBT1.5"/>
    <property type="match status" value="1"/>
</dbReference>
<evidence type="ECO:0000259" key="17">
    <source>
        <dbReference type="Pfam" id="PF05922"/>
    </source>
</evidence>
<comment type="caution">
    <text evidence="19">The sequence shown here is derived from an EMBL/GenBank/DDBJ whole genome shotgun (WGS) entry which is preliminary data.</text>
</comment>
<dbReference type="SUPFAM" id="SSF52025">
    <property type="entry name" value="PA domain"/>
    <property type="match status" value="1"/>
</dbReference>
<evidence type="ECO:0000259" key="18">
    <source>
        <dbReference type="Pfam" id="PF17766"/>
    </source>
</evidence>
<dbReference type="Gene3D" id="3.30.70.80">
    <property type="entry name" value="Peptidase S8 propeptide/proteinase inhibitor I9"/>
    <property type="match status" value="1"/>
</dbReference>
<proteinExistence type="inferred from homology"/>
<feature type="domain" description="Inhibitor I9" evidence="17">
    <location>
        <begin position="38"/>
        <end position="113"/>
    </location>
</feature>
<evidence type="ECO:0000256" key="12">
    <source>
        <dbReference type="PROSITE-ProRule" id="PRU01240"/>
    </source>
</evidence>
<evidence type="ECO:0000256" key="9">
    <source>
        <dbReference type="ARBA" id="ARBA00022825"/>
    </source>
</evidence>
<protein>
    <submittedName>
        <fullName evidence="19">Subtilase</fullName>
    </submittedName>
</protein>
<comment type="function">
    <text evidence="1">Required for arbuscular mycorrhiza (AM) development during AM symbiosis with AM fungi (e.g. Glomeromycota intraradices).</text>
</comment>